<dbReference type="Pfam" id="PF01341">
    <property type="entry name" value="Glyco_hydro_6"/>
    <property type="match status" value="1"/>
</dbReference>
<dbReference type="AlphaFoldDB" id="A0A7W3PBM0"/>
<dbReference type="RefSeq" id="WP_182541747.1">
    <property type="nucleotide sequence ID" value="NZ_JACGXA010000003.1"/>
</dbReference>
<dbReference type="PANTHER" id="PTHR34876">
    <property type="match status" value="1"/>
</dbReference>
<name>A0A7W3PBM0_9ACTN</name>
<dbReference type="EMBL" id="JACGXA010000003">
    <property type="protein sequence ID" value="MBA8805721.1"/>
    <property type="molecule type" value="Genomic_DNA"/>
</dbReference>
<feature type="binding site" evidence="2">
    <location>
        <position position="229"/>
    </location>
    <ligand>
        <name>substrate</name>
    </ligand>
</feature>
<feature type="binding site" evidence="2">
    <location>
        <position position="312"/>
    </location>
    <ligand>
        <name>substrate</name>
    </ligand>
</feature>
<keyword evidence="3" id="KW-0732">Signal</keyword>
<feature type="active site" description="Proton donor" evidence="1">
    <location>
        <position position="157"/>
    </location>
</feature>
<proteinExistence type="inferred from homology"/>
<evidence type="ECO:0000256" key="3">
    <source>
        <dbReference type="RuleBase" id="RU361186"/>
    </source>
</evidence>
<dbReference type="PIRSF" id="PIRSF001100">
    <property type="entry name" value="Beta_cellobiohydrolase"/>
    <property type="match status" value="1"/>
</dbReference>
<keyword evidence="3 5" id="KW-0378">Hydrolase</keyword>
<evidence type="ECO:0000256" key="2">
    <source>
        <dbReference type="PIRSR" id="PIRSR001100-2"/>
    </source>
</evidence>
<feature type="chain" id="PRO_5039742119" description="Glucanase" evidence="3">
    <location>
        <begin position="25"/>
        <end position="343"/>
    </location>
</feature>
<keyword evidence="3" id="KW-0624">Polysaccharide degradation</keyword>
<protein>
    <recommendedName>
        <fullName evidence="3">Glucanase</fullName>
        <ecNumber evidence="3">3.2.1.-</ecNumber>
    </recommendedName>
</protein>
<evidence type="ECO:0000256" key="4">
    <source>
        <dbReference type="SAM" id="MobiDB-lite"/>
    </source>
</evidence>
<dbReference type="InterPro" id="IPR036434">
    <property type="entry name" value="Beta_cellobiohydrolase_sf"/>
</dbReference>
<organism evidence="5 6">
    <name type="scientific">Nocardioides ginsengisegetis</name>
    <dbReference type="NCBI Taxonomy" id="661491"/>
    <lineage>
        <taxon>Bacteria</taxon>
        <taxon>Bacillati</taxon>
        <taxon>Actinomycetota</taxon>
        <taxon>Actinomycetes</taxon>
        <taxon>Propionibacteriales</taxon>
        <taxon>Nocardioidaceae</taxon>
        <taxon>Nocardioides</taxon>
    </lineage>
</organism>
<feature type="active site" description="Proton acceptor" evidence="1">
    <location>
        <position position="314"/>
    </location>
</feature>
<feature type="binding site" evidence="2">
    <location>
        <position position="202"/>
    </location>
    <ligand>
        <name>substrate</name>
    </ligand>
</feature>
<dbReference type="InterPro" id="IPR016288">
    <property type="entry name" value="Beta_cellobiohydrolase"/>
</dbReference>
<dbReference type="SUPFAM" id="SSF51989">
    <property type="entry name" value="Glycosyl hydrolases family 6, cellulases"/>
    <property type="match status" value="1"/>
</dbReference>
<gene>
    <name evidence="5" type="ORF">FB382_004066</name>
</gene>
<feature type="signal peptide" evidence="3">
    <location>
        <begin position="1"/>
        <end position="24"/>
    </location>
</feature>
<dbReference type="EC" id="3.2.1.-" evidence="3"/>
<feature type="region of interest" description="Disordered" evidence="4">
    <location>
        <begin position="312"/>
        <end position="343"/>
    </location>
</feature>
<dbReference type="GO" id="GO:0004553">
    <property type="term" value="F:hydrolase activity, hydrolyzing O-glycosyl compounds"/>
    <property type="evidence" value="ECO:0007669"/>
    <property type="project" value="InterPro"/>
</dbReference>
<reference evidence="5 6" key="1">
    <citation type="submission" date="2020-07" db="EMBL/GenBank/DDBJ databases">
        <title>Sequencing the genomes of 1000 actinobacteria strains.</title>
        <authorList>
            <person name="Klenk H.-P."/>
        </authorList>
    </citation>
    <scope>NUCLEOTIDE SEQUENCE [LARGE SCALE GENOMIC DNA]</scope>
    <source>
        <strain evidence="5 6">DSM 21349</strain>
    </source>
</reference>
<evidence type="ECO:0000256" key="1">
    <source>
        <dbReference type="PIRSR" id="PIRSR001100-1"/>
    </source>
</evidence>
<dbReference type="PANTHER" id="PTHR34876:SF4">
    <property type="entry name" value="1,4-BETA-D-GLUCAN CELLOBIOHYDROLASE C-RELATED"/>
    <property type="match status" value="1"/>
</dbReference>
<comment type="caution">
    <text evidence="5">The sequence shown here is derived from an EMBL/GenBank/DDBJ whole genome shotgun (WGS) entry which is preliminary data.</text>
</comment>
<comment type="similarity">
    <text evidence="3">Belongs to the glycosyl hydrolase family 6.</text>
</comment>
<keyword evidence="3" id="KW-0136">Cellulose degradation</keyword>
<evidence type="ECO:0000313" key="5">
    <source>
        <dbReference type="EMBL" id="MBA8805721.1"/>
    </source>
</evidence>
<feature type="binding site" evidence="2">
    <location>
        <position position="80"/>
    </location>
    <ligand>
        <name>substrate</name>
    </ligand>
</feature>
<accession>A0A7W3PBM0</accession>
<keyword evidence="3" id="KW-0119">Carbohydrate metabolism</keyword>
<keyword evidence="3 5" id="KW-0326">Glycosidase</keyword>
<feature type="binding site" evidence="2">
    <location>
        <position position="308"/>
    </location>
    <ligand>
        <name>substrate</name>
    </ligand>
</feature>
<dbReference type="PRINTS" id="PR00733">
    <property type="entry name" value="GLHYDRLASE6"/>
</dbReference>
<dbReference type="Proteomes" id="UP000580910">
    <property type="component" value="Unassembled WGS sequence"/>
</dbReference>
<dbReference type="Gene3D" id="3.20.20.40">
    <property type="entry name" value="1, 4-beta cellobiohydrolase"/>
    <property type="match status" value="1"/>
</dbReference>
<sequence length="343" mass="36508">MLPRARTLGAGVVLTLVASLPAVGAVGAGTDRSPAHARAALAKDPRLTRGLFVDPNMPAASAAQRNAVFAPIGRTAQALWITDYYATDQVKAAVAAYTEDANDADKTPVMSIYAIPGRDCGLYSAGGLPDSPSYKAWVKQAAAGMKDQHAMVVLEPDAVPFMGNPECDADKIAERSGLLRFATRTFTDAGAWVYIDAGHSGWRTPEDIARLLKASGIALARGFSTNVGNYRKSPDEIAYAKAVVRELKKLGVTGKRYVTETARNGAPRADIVDGDVCNPTWARIGRKPRLLFTNDKAYGPLDGYLWVKHPGESDGQSSDDTCHGGPPSGEWWPKGAKRLLGKG</sequence>
<dbReference type="GO" id="GO:0030245">
    <property type="term" value="P:cellulose catabolic process"/>
    <property type="evidence" value="ECO:0007669"/>
    <property type="project" value="UniProtKB-KW"/>
</dbReference>
<evidence type="ECO:0000313" key="6">
    <source>
        <dbReference type="Proteomes" id="UP000580910"/>
    </source>
</evidence>
<keyword evidence="6" id="KW-1185">Reference proteome</keyword>
<feature type="binding site" evidence="2">
    <location>
        <position position="199"/>
    </location>
    <ligand>
        <name>substrate</name>
    </ligand>
</feature>